<dbReference type="GO" id="GO:0042734">
    <property type="term" value="C:presynaptic membrane"/>
    <property type="evidence" value="ECO:0007669"/>
    <property type="project" value="TreeGrafter"/>
</dbReference>
<dbReference type="GO" id="GO:0048791">
    <property type="term" value="P:calcium ion-regulated exocytosis of neurotransmitter"/>
    <property type="evidence" value="ECO:0007669"/>
    <property type="project" value="TreeGrafter"/>
</dbReference>
<organism evidence="3 4">
    <name type="scientific">Diploptera punctata</name>
    <name type="common">Pacific beetle cockroach</name>
    <dbReference type="NCBI Taxonomy" id="6984"/>
    <lineage>
        <taxon>Eukaryota</taxon>
        <taxon>Metazoa</taxon>
        <taxon>Ecdysozoa</taxon>
        <taxon>Arthropoda</taxon>
        <taxon>Hexapoda</taxon>
        <taxon>Insecta</taxon>
        <taxon>Pterygota</taxon>
        <taxon>Neoptera</taxon>
        <taxon>Polyneoptera</taxon>
        <taxon>Dictyoptera</taxon>
        <taxon>Blattodea</taxon>
        <taxon>Blaberoidea</taxon>
        <taxon>Blaberidae</taxon>
        <taxon>Diplopterinae</taxon>
        <taxon>Diploptera</taxon>
    </lineage>
</organism>
<name>A0AAD8EGD6_DIPPU</name>
<dbReference type="GO" id="GO:0042391">
    <property type="term" value="P:regulation of membrane potential"/>
    <property type="evidence" value="ECO:0007669"/>
    <property type="project" value="TreeGrafter"/>
</dbReference>
<dbReference type="EMBL" id="JASPKZ010005279">
    <property type="protein sequence ID" value="KAJ9589106.1"/>
    <property type="molecule type" value="Genomic_DNA"/>
</dbReference>
<feature type="transmembrane region" description="Helical" evidence="1">
    <location>
        <begin position="46"/>
        <end position="63"/>
    </location>
</feature>
<dbReference type="GO" id="GO:0050806">
    <property type="term" value="P:positive regulation of synaptic transmission"/>
    <property type="evidence" value="ECO:0007669"/>
    <property type="project" value="TreeGrafter"/>
</dbReference>
<dbReference type="AlphaFoldDB" id="A0AAD8EGD6"/>
<dbReference type="PANTHER" id="PTHR12157:SF21">
    <property type="entry name" value="RAB3 INTERACTING MOLECULE, ISOFORM F"/>
    <property type="match status" value="1"/>
</dbReference>
<dbReference type="GO" id="GO:0031267">
    <property type="term" value="F:small GTPase binding"/>
    <property type="evidence" value="ECO:0007669"/>
    <property type="project" value="InterPro"/>
</dbReference>
<feature type="domain" description="RabBD" evidence="2">
    <location>
        <begin position="68"/>
        <end position="101"/>
    </location>
</feature>
<dbReference type="GO" id="GO:0006886">
    <property type="term" value="P:intracellular protein transport"/>
    <property type="evidence" value="ECO:0007669"/>
    <property type="project" value="InterPro"/>
</dbReference>
<sequence>MVELYHRPSVQFFFLSSAIGRIANQNSENKNEKNKKIASVVRDCNSLPLLLLQLIVTFVFAILRMADLPDLSHLTAEERRIIESVMMRQKQEEEREHEIMR</sequence>
<evidence type="ECO:0000259" key="2">
    <source>
        <dbReference type="PROSITE" id="PS50916"/>
    </source>
</evidence>
<reference evidence="3" key="2">
    <citation type="submission" date="2023-05" db="EMBL/GenBank/DDBJ databases">
        <authorList>
            <person name="Fouks B."/>
        </authorList>
    </citation>
    <scope>NUCLEOTIDE SEQUENCE</scope>
    <source>
        <strain evidence="3">Stay&amp;Tobe</strain>
        <tissue evidence="3">Testes</tissue>
    </source>
</reference>
<dbReference type="InterPro" id="IPR039032">
    <property type="entry name" value="Rim-like"/>
</dbReference>
<dbReference type="PROSITE" id="PS50916">
    <property type="entry name" value="RABBD"/>
    <property type="match status" value="1"/>
</dbReference>
<evidence type="ECO:0000313" key="4">
    <source>
        <dbReference type="Proteomes" id="UP001233999"/>
    </source>
</evidence>
<dbReference type="InterPro" id="IPR010911">
    <property type="entry name" value="Rab_BD"/>
</dbReference>
<proteinExistence type="predicted"/>
<dbReference type="Gene3D" id="3.30.40.10">
    <property type="entry name" value="Zinc/RING finger domain, C3HC4 (zinc finger)"/>
    <property type="match status" value="1"/>
</dbReference>
<evidence type="ECO:0000256" key="1">
    <source>
        <dbReference type="SAM" id="Phobius"/>
    </source>
</evidence>
<gene>
    <name evidence="3" type="ORF">L9F63_017610</name>
</gene>
<keyword evidence="1" id="KW-0812">Transmembrane</keyword>
<dbReference type="GO" id="GO:0048167">
    <property type="term" value="P:regulation of synaptic plasticity"/>
    <property type="evidence" value="ECO:0007669"/>
    <property type="project" value="TreeGrafter"/>
</dbReference>
<comment type="caution">
    <text evidence="3">The sequence shown here is derived from an EMBL/GenBank/DDBJ whole genome shotgun (WGS) entry which is preliminary data.</text>
</comment>
<evidence type="ECO:0000313" key="3">
    <source>
        <dbReference type="EMBL" id="KAJ9589106.1"/>
    </source>
</evidence>
<keyword evidence="4" id="KW-1185">Reference proteome</keyword>
<reference evidence="3" key="1">
    <citation type="journal article" date="2023" name="IScience">
        <title>Live-bearing cockroach genome reveals convergent evolutionary mechanisms linked to viviparity in insects and beyond.</title>
        <authorList>
            <person name="Fouks B."/>
            <person name="Harrison M.C."/>
            <person name="Mikhailova A.A."/>
            <person name="Marchal E."/>
            <person name="English S."/>
            <person name="Carruthers M."/>
            <person name="Jennings E.C."/>
            <person name="Chiamaka E.L."/>
            <person name="Frigard R.A."/>
            <person name="Pippel M."/>
            <person name="Attardo G.M."/>
            <person name="Benoit J.B."/>
            <person name="Bornberg-Bauer E."/>
            <person name="Tobe S.S."/>
        </authorList>
    </citation>
    <scope>NUCLEOTIDE SEQUENCE</scope>
    <source>
        <strain evidence="3">Stay&amp;Tobe</strain>
    </source>
</reference>
<dbReference type="GO" id="GO:0044325">
    <property type="term" value="F:transmembrane transporter binding"/>
    <property type="evidence" value="ECO:0007669"/>
    <property type="project" value="TreeGrafter"/>
</dbReference>
<protein>
    <recommendedName>
        <fullName evidence="2">RabBD domain-containing protein</fullName>
    </recommendedName>
</protein>
<dbReference type="Proteomes" id="UP001233999">
    <property type="component" value="Unassembled WGS sequence"/>
</dbReference>
<keyword evidence="1" id="KW-0472">Membrane</keyword>
<keyword evidence="1" id="KW-1133">Transmembrane helix</keyword>
<accession>A0AAD8EGD6</accession>
<dbReference type="PANTHER" id="PTHR12157">
    <property type="entry name" value="REGULATING SYNAPTIC MEMBRANE EXOCYTOSIS PROTEIN"/>
    <property type="match status" value="1"/>
</dbReference>
<dbReference type="InterPro" id="IPR013083">
    <property type="entry name" value="Znf_RING/FYVE/PHD"/>
</dbReference>
<dbReference type="GO" id="GO:0048788">
    <property type="term" value="C:cytoskeleton of presynaptic active zone"/>
    <property type="evidence" value="ECO:0007669"/>
    <property type="project" value="TreeGrafter"/>
</dbReference>